<keyword evidence="5 12" id="KW-0812">Transmembrane</keyword>
<evidence type="ECO:0000256" key="6">
    <source>
        <dbReference type="ARBA" id="ARBA00022989"/>
    </source>
</evidence>
<evidence type="ECO:0000256" key="12">
    <source>
        <dbReference type="SAM" id="Phobius"/>
    </source>
</evidence>
<keyword evidence="3" id="KW-0813">Transport</keyword>
<evidence type="ECO:0000256" key="5">
    <source>
        <dbReference type="ARBA" id="ARBA00022692"/>
    </source>
</evidence>
<evidence type="ECO:0000256" key="4">
    <source>
        <dbReference type="ARBA" id="ARBA00022475"/>
    </source>
</evidence>
<accession>A0A9D4FPU9</accession>
<protein>
    <recommendedName>
        <fullName evidence="15">Sodium-dependent multivitamin transporter</fullName>
    </recommendedName>
</protein>
<dbReference type="Pfam" id="PF00474">
    <property type="entry name" value="SSF"/>
    <property type="match status" value="1"/>
</dbReference>
<keyword evidence="10" id="KW-0739">Sodium transport</keyword>
<evidence type="ECO:0000313" key="14">
    <source>
        <dbReference type="Proteomes" id="UP000828390"/>
    </source>
</evidence>
<evidence type="ECO:0000256" key="7">
    <source>
        <dbReference type="ARBA" id="ARBA00023053"/>
    </source>
</evidence>
<dbReference type="PANTHER" id="PTHR42985">
    <property type="entry name" value="SODIUM-COUPLED MONOCARBOXYLATE TRANSPORTER"/>
    <property type="match status" value="1"/>
</dbReference>
<sequence>MATEVEVRKFEAWDWVLFALMLGISAVIGIFYAVKKFLNKNSNNADYLMGGRIMQLVQVAITILVSFISAILILGMPAEMYTAGTLYFLYLIGMILAIILSALIFVPLLYPLSLTSSFEYLQMRFNSRAAKLTGTVIMIIQQVHTS</sequence>
<dbReference type="GO" id="GO:0006814">
    <property type="term" value="P:sodium ion transport"/>
    <property type="evidence" value="ECO:0007669"/>
    <property type="project" value="UniProtKB-KW"/>
</dbReference>
<comment type="similarity">
    <text evidence="2 11">Belongs to the sodium:solute symporter (SSF) (TC 2.A.21) family.</text>
</comment>
<evidence type="ECO:0000313" key="13">
    <source>
        <dbReference type="EMBL" id="KAH3802750.1"/>
    </source>
</evidence>
<dbReference type="GO" id="GO:0005886">
    <property type="term" value="C:plasma membrane"/>
    <property type="evidence" value="ECO:0007669"/>
    <property type="project" value="UniProtKB-SubCell"/>
</dbReference>
<evidence type="ECO:0000256" key="3">
    <source>
        <dbReference type="ARBA" id="ARBA00022448"/>
    </source>
</evidence>
<name>A0A9D4FPU9_DREPO</name>
<dbReference type="Gene3D" id="1.20.1730.10">
    <property type="entry name" value="Sodium/glucose cotransporter"/>
    <property type="match status" value="1"/>
</dbReference>
<feature type="transmembrane region" description="Helical" evidence="12">
    <location>
        <begin position="53"/>
        <end position="75"/>
    </location>
</feature>
<evidence type="ECO:0000256" key="9">
    <source>
        <dbReference type="ARBA" id="ARBA00023136"/>
    </source>
</evidence>
<evidence type="ECO:0000256" key="1">
    <source>
        <dbReference type="ARBA" id="ARBA00004651"/>
    </source>
</evidence>
<keyword evidence="9 12" id="KW-0472">Membrane</keyword>
<dbReference type="PANTHER" id="PTHR42985:SF45">
    <property type="entry name" value="SODIUM_IODIDE COTRANSPORTER-LIKE"/>
    <property type="match status" value="1"/>
</dbReference>
<evidence type="ECO:0000256" key="2">
    <source>
        <dbReference type="ARBA" id="ARBA00006434"/>
    </source>
</evidence>
<evidence type="ECO:0008006" key="15">
    <source>
        <dbReference type="Google" id="ProtNLM"/>
    </source>
</evidence>
<dbReference type="InterPro" id="IPR051163">
    <property type="entry name" value="Sodium:Solute_Symporter_SSF"/>
</dbReference>
<keyword evidence="7" id="KW-0915">Sodium</keyword>
<evidence type="ECO:0000256" key="11">
    <source>
        <dbReference type="RuleBase" id="RU362091"/>
    </source>
</evidence>
<reference evidence="13" key="2">
    <citation type="submission" date="2020-11" db="EMBL/GenBank/DDBJ databases">
        <authorList>
            <person name="McCartney M.A."/>
            <person name="Auch B."/>
            <person name="Kono T."/>
            <person name="Mallez S."/>
            <person name="Becker A."/>
            <person name="Gohl D.M."/>
            <person name="Silverstein K.A.T."/>
            <person name="Koren S."/>
            <person name="Bechman K.B."/>
            <person name="Herman A."/>
            <person name="Abrahante J.E."/>
            <person name="Garbe J."/>
        </authorList>
    </citation>
    <scope>NUCLEOTIDE SEQUENCE</scope>
    <source>
        <strain evidence="13">Duluth1</strain>
        <tissue evidence="13">Whole animal</tissue>
    </source>
</reference>
<feature type="transmembrane region" description="Helical" evidence="12">
    <location>
        <begin position="87"/>
        <end position="110"/>
    </location>
</feature>
<keyword evidence="8" id="KW-0406">Ion transport</keyword>
<dbReference type="InterPro" id="IPR038377">
    <property type="entry name" value="Na/Glc_symporter_sf"/>
</dbReference>
<dbReference type="InterPro" id="IPR001734">
    <property type="entry name" value="Na/solute_symporter"/>
</dbReference>
<gene>
    <name evidence="13" type="ORF">DPMN_156432</name>
</gene>
<evidence type="ECO:0000256" key="10">
    <source>
        <dbReference type="ARBA" id="ARBA00023201"/>
    </source>
</evidence>
<reference evidence="13" key="1">
    <citation type="journal article" date="2019" name="bioRxiv">
        <title>The Genome of the Zebra Mussel, Dreissena polymorpha: A Resource for Invasive Species Research.</title>
        <authorList>
            <person name="McCartney M.A."/>
            <person name="Auch B."/>
            <person name="Kono T."/>
            <person name="Mallez S."/>
            <person name="Zhang Y."/>
            <person name="Obille A."/>
            <person name="Becker A."/>
            <person name="Abrahante J.E."/>
            <person name="Garbe J."/>
            <person name="Badalamenti J.P."/>
            <person name="Herman A."/>
            <person name="Mangelson H."/>
            <person name="Liachko I."/>
            <person name="Sullivan S."/>
            <person name="Sone E.D."/>
            <person name="Koren S."/>
            <person name="Silverstein K.A.T."/>
            <person name="Beckman K.B."/>
            <person name="Gohl D.M."/>
        </authorList>
    </citation>
    <scope>NUCLEOTIDE SEQUENCE</scope>
    <source>
        <strain evidence="13">Duluth1</strain>
        <tissue evidence="13">Whole animal</tissue>
    </source>
</reference>
<organism evidence="13 14">
    <name type="scientific">Dreissena polymorpha</name>
    <name type="common">Zebra mussel</name>
    <name type="synonym">Mytilus polymorpha</name>
    <dbReference type="NCBI Taxonomy" id="45954"/>
    <lineage>
        <taxon>Eukaryota</taxon>
        <taxon>Metazoa</taxon>
        <taxon>Spiralia</taxon>
        <taxon>Lophotrochozoa</taxon>
        <taxon>Mollusca</taxon>
        <taxon>Bivalvia</taxon>
        <taxon>Autobranchia</taxon>
        <taxon>Heteroconchia</taxon>
        <taxon>Euheterodonta</taxon>
        <taxon>Imparidentia</taxon>
        <taxon>Neoheterodontei</taxon>
        <taxon>Myida</taxon>
        <taxon>Dreissenoidea</taxon>
        <taxon>Dreissenidae</taxon>
        <taxon>Dreissena</taxon>
    </lineage>
</organism>
<dbReference type="EMBL" id="JAIWYP010000007">
    <property type="protein sequence ID" value="KAH3802750.1"/>
    <property type="molecule type" value="Genomic_DNA"/>
</dbReference>
<feature type="transmembrane region" description="Helical" evidence="12">
    <location>
        <begin position="12"/>
        <end position="33"/>
    </location>
</feature>
<keyword evidence="6 12" id="KW-1133">Transmembrane helix</keyword>
<keyword evidence="4" id="KW-1003">Cell membrane</keyword>
<dbReference type="Proteomes" id="UP000828390">
    <property type="component" value="Unassembled WGS sequence"/>
</dbReference>
<dbReference type="PROSITE" id="PS50283">
    <property type="entry name" value="NA_SOLUT_SYMP_3"/>
    <property type="match status" value="1"/>
</dbReference>
<dbReference type="AlphaFoldDB" id="A0A9D4FPU9"/>
<evidence type="ECO:0000256" key="8">
    <source>
        <dbReference type="ARBA" id="ARBA00023065"/>
    </source>
</evidence>
<keyword evidence="14" id="KW-1185">Reference proteome</keyword>
<comment type="caution">
    <text evidence="13">The sequence shown here is derived from an EMBL/GenBank/DDBJ whole genome shotgun (WGS) entry which is preliminary data.</text>
</comment>
<comment type="subcellular location">
    <subcellularLocation>
        <location evidence="1">Cell membrane</location>
        <topology evidence="1">Multi-pass membrane protein</topology>
    </subcellularLocation>
</comment>
<proteinExistence type="inferred from homology"/>
<dbReference type="GO" id="GO:0015293">
    <property type="term" value="F:symporter activity"/>
    <property type="evidence" value="ECO:0007669"/>
    <property type="project" value="TreeGrafter"/>
</dbReference>